<dbReference type="EMBL" id="NVLK01000087">
    <property type="protein sequence ID" value="PEC18995.1"/>
    <property type="molecule type" value="Genomic_DNA"/>
</dbReference>
<evidence type="ECO:0000259" key="7">
    <source>
        <dbReference type="Pfam" id="PF13491"/>
    </source>
</evidence>
<dbReference type="InterPro" id="IPR025199">
    <property type="entry name" value="FtsK_4TM"/>
</dbReference>
<evidence type="ECO:0000256" key="2">
    <source>
        <dbReference type="ARBA" id="ARBA00022475"/>
    </source>
</evidence>
<evidence type="ECO:0000256" key="6">
    <source>
        <dbReference type="SAM" id="Phobius"/>
    </source>
</evidence>
<evidence type="ECO:0000256" key="4">
    <source>
        <dbReference type="ARBA" id="ARBA00022989"/>
    </source>
</evidence>
<sequence>MSRSVNHEVFQKKINFLNKLKNKWKEDDYEGISDYERELIEKIPTQNPYGLIGMVMGGVSFIFGYAFVIMPIFTIILCIVTFFTFDKEKEDNPMTFVVGIMLSLLSICMYIQGDSHQIEL</sequence>
<evidence type="ECO:0000256" key="5">
    <source>
        <dbReference type="ARBA" id="ARBA00023136"/>
    </source>
</evidence>
<keyword evidence="4 6" id="KW-1133">Transmembrane helix</keyword>
<keyword evidence="5 6" id="KW-0472">Membrane</keyword>
<keyword evidence="2" id="KW-1003">Cell membrane</keyword>
<evidence type="ECO:0000256" key="3">
    <source>
        <dbReference type="ARBA" id="ARBA00022692"/>
    </source>
</evidence>
<comment type="caution">
    <text evidence="8">The sequence shown here is derived from an EMBL/GenBank/DDBJ whole genome shotgun (WGS) entry which is preliminary data.</text>
</comment>
<keyword evidence="8" id="KW-0131">Cell cycle</keyword>
<feature type="transmembrane region" description="Helical" evidence="6">
    <location>
        <begin position="95"/>
        <end position="113"/>
    </location>
</feature>
<accession>A0A2A7HQQ5</accession>
<dbReference type="AlphaFoldDB" id="A0A2A7HQQ5"/>
<evidence type="ECO:0000313" key="9">
    <source>
        <dbReference type="Proteomes" id="UP000220006"/>
    </source>
</evidence>
<feature type="transmembrane region" description="Helical" evidence="6">
    <location>
        <begin position="62"/>
        <end position="83"/>
    </location>
</feature>
<dbReference type="GO" id="GO:0051301">
    <property type="term" value="P:cell division"/>
    <property type="evidence" value="ECO:0007669"/>
    <property type="project" value="UniProtKB-KW"/>
</dbReference>
<evidence type="ECO:0000256" key="1">
    <source>
        <dbReference type="ARBA" id="ARBA00004651"/>
    </source>
</evidence>
<dbReference type="GO" id="GO:0005886">
    <property type="term" value="C:plasma membrane"/>
    <property type="evidence" value="ECO:0007669"/>
    <property type="project" value="UniProtKB-SubCell"/>
</dbReference>
<keyword evidence="3 6" id="KW-0812">Transmembrane</keyword>
<keyword evidence="8" id="KW-0132">Cell division</keyword>
<name>A0A2A7HQQ5_BACCE</name>
<dbReference type="Proteomes" id="UP000220006">
    <property type="component" value="Unassembled WGS sequence"/>
</dbReference>
<feature type="domain" description="DNA translocase FtsK 4TM region" evidence="7">
    <location>
        <begin position="44"/>
        <end position="113"/>
    </location>
</feature>
<gene>
    <name evidence="8" type="ORF">COM96_27515</name>
</gene>
<comment type="subcellular location">
    <subcellularLocation>
        <location evidence="1">Cell membrane</location>
        <topology evidence="1">Multi-pass membrane protein</topology>
    </subcellularLocation>
</comment>
<protein>
    <submittedName>
        <fullName evidence="8">Cell division protein FtsK</fullName>
    </submittedName>
</protein>
<organism evidence="8 9">
    <name type="scientific">Bacillus cereus</name>
    <dbReference type="NCBI Taxonomy" id="1396"/>
    <lineage>
        <taxon>Bacteria</taxon>
        <taxon>Bacillati</taxon>
        <taxon>Bacillota</taxon>
        <taxon>Bacilli</taxon>
        <taxon>Bacillales</taxon>
        <taxon>Bacillaceae</taxon>
        <taxon>Bacillus</taxon>
        <taxon>Bacillus cereus group</taxon>
    </lineage>
</organism>
<proteinExistence type="predicted"/>
<dbReference type="Pfam" id="PF13491">
    <property type="entry name" value="FtsK_4TM"/>
    <property type="match status" value="1"/>
</dbReference>
<reference evidence="8 9" key="1">
    <citation type="submission" date="2017-09" db="EMBL/GenBank/DDBJ databases">
        <title>Large-scale bioinformatics analysis of Bacillus genomes uncovers conserved roles of natural products in bacterial physiology.</title>
        <authorList>
            <consortium name="Agbiome Team Llc"/>
            <person name="Bleich R.M."/>
            <person name="Grubbs K.J."/>
            <person name="Santa Maria K.C."/>
            <person name="Allen S.E."/>
            <person name="Farag S."/>
            <person name="Shank E.A."/>
            <person name="Bowers A."/>
        </authorList>
    </citation>
    <scope>NUCLEOTIDE SEQUENCE [LARGE SCALE GENOMIC DNA]</scope>
    <source>
        <strain evidence="8 9">AFS096845</strain>
    </source>
</reference>
<evidence type="ECO:0000313" key="8">
    <source>
        <dbReference type="EMBL" id="PEC18995.1"/>
    </source>
</evidence>